<dbReference type="RefSeq" id="WP_005941566.1">
    <property type="nucleotide sequence ID" value="NZ_ATVK01000054.1"/>
</dbReference>
<accession>L7LDG5</accession>
<keyword evidence="3" id="KW-1185">Reference proteome</keyword>
<dbReference type="Gene3D" id="1.10.620.20">
    <property type="entry name" value="Ribonucleotide Reductase, subunit A"/>
    <property type="match status" value="1"/>
</dbReference>
<dbReference type="EMBL" id="BANT01000030">
    <property type="protein sequence ID" value="GAC58102.1"/>
    <property type="molecule type" value="Genomic_DNA"/>
</dbReference>
<proteinExistence type="predicted"/>
<dbReference type="GO" id="GO:0016491">
    <property type="term" value="F:oxidoreductase activity"/>
    <property type="evidence" value="ECO:0007669"/>
    <property type="project" value="InterPro"/>
</dbReference>
<dbReference type="eggNOG" id="COG3396">
    <property type="taxonomic scope" value="Bacteria"/>
</dbReference>
<sequence>MTLEATREDPKPVAVSAAGSSNTRGRLVGDRQKTAQRLLRSTADRAYNGELDIDWDAPLEPDMDWVPEHRQTLYGTKVWDKLTQEQRRELGKHEAVAVLSFGLYAEVGLSMMLMRSVIENPVVADDHCRYALAEIGEESRHSTMFSRLVNKSGVEPYTIPRGLRKLIRLVGLVPSGPVGYAGTLLIEEVLDRLQREGMADERIQPHFRQLMKIHVLEEARHITYAREELVRSMNATSKARVALHRGLFSLAVLGVLPVLVNPKVYRSVGLSPLRGAIIAQRSPLYRQRAEFSSEPLLRFSYEAGFVKGAITTRILRLARALPQDILDELDGRSPKAVA</sequence>
<reference evidence="2 3" key="1">
    <citation type="submission" date="2012-12" db="EMBL/GenBank/DDBJ databases">
        <title>Whole genome shotgun sequence of Gordonia hirsuta NBRC 16056.</title>
        <authorList>
            <person name="Isaki-Nakamura S."/>
            <person name="Hosoyama A."/>
            <person name="Tsuchikane K."/>
            <person name="Katsumata H."/>
            <person name="Baba S."/>
            <person name="Yamazaki S."/>
            <person name="Fujita N."/>
        </authorList>
    </citation>
    <scope>NUCLEOTIDE SEQUENCE [LARGE SCALE GENOMIC DNA]</scope>
    <source>
        <strain evidence="2 3">NBRC 16056</strain>
    </source>
</reference>
<evidence type="ECO:0000256" key="1">
    <source>
        <dbReference type="SAM" id="MobiDB-lite"/>
    </source>
</evidence>
<feature type="compositionally biased region" description="Basic and acidic residues" evidence="1">
    <location>
        <begin position="1"/>
        <end position="11"/>
    </location>
</feature>
<dbReference type="Proteomes" id="UP000053405">
    <property type="component" value="Unassembled WGS sequence"/>
</dbReference>
<name>L7LDG5_9ACTN</name>
<dbReference type="InterPro" id="IPR025859">
    <property type="entry name" value="AurF/CmlI"/>
</dbReference>
<dbReference type="STRING" id="1121927.GOHSU_30_00260"/>
<organism evidence="2 3">
    <name type="scientific">Gordonia hirsuta DSM 44140 = NBRC 16056</name>
    <dbReference type="NCBI Taxonomy" id="1121927"/>
    <lineage>
        <taxon>Bacteria</taxon>
        <taxon>Bacillati</taxon>
        <taxon>Actinomycetota</taxon>
        <taxon>Actinomycetes</taxon>
        <taxon>Mycobacteriales</taxon>
        <taxon>Gordoniaceae</taxon>
        <taxon>Gordonia</taxon>
    </lineage>
</organism>
<dbReference type="InterPro" id="IPR012348">
    <property type="entry name" value="RNR-like"/>
</dbReference>
<dbReference type="InterPro" id="IPR009078">
    <property type="entry name" value="Ferritin-like_SF"/>
</dbReference>
<dbReference type="Pfam" id="PF11583">
    <property type="entry name" value="AurF"/>
    <property type="match status" value="1"/>
</dbReference>
<comment type="caution">
    <text evidence="2">The sequence shown here is derived from an EMBL/GenBank/DDBJ whole genome shotgun (WGS) entry which is preliminary data.</text>
</comment>
<feature type="region of interest" description="Disordered" evidence="1">
    <location>
        <begin position="1"/>
        <end position="33"/>
    </location>
</feature>
<evidence type="ECO:0008006" key="4">
    <source>
        <dbReference type="Google" id="ProtNLM"/>
    </source>
</evidence>
<gene>
    <name evidence="2" type="ORF">GOHSU_30_00260</name>
</gene>
<evidence type="ECO:0000313" key="2">
    <source>
        <dbReference type="EMBL" id="GAC58102.1"/>
    </source>
</evidence>
<dbReference type="SUPFAM" id="SSF47240">
    <property type="entry name" value="Ferritin-like"/>
    <property type="match status" value="1"/>
</dbReference>
<dbReference type="OrthoDB" id="786532at2"/>
<evidence type="ECO:0000313" key="3">
    <source>
        <dbReference type="Proteomes" id="UP000053405"/>
    </source>
</evidence>
<dbReference type="AlphaFoldDB" id="L7LDG5"/>
<protein>
    <recommendedName>
        <fullName evidence="4">p-aminobenzoate N-oxygenase AurF</fullName>
    </recommendedName>
</protein>